<evidence type="ECO:0000313" key="2">
    <source>
        <dbReference type="EMBL" id="MFD1537173.1"/>
    </source>
</evidence>
<gene>
    <name evidence="2" type="ORF">ACFSJ0_09020</name>
</gene>
<reference evidence="3" key="1">
    <citation type="journal article" date="2019" name="Int. J. Syst. Evol. Microbiol.">
        <title>The Global Catalogue of Microorganisms (GCM) 10K type strain sequencing project: providing services to taxonomists for standard genome sequencing and annotation.</title>
        <authorList>
            <consortium name="The Broad Institute Genomics Platform"/>
            <consortium name="The Broad Institute Genome Sequencing Center for Infectious Disease"/>
            <person name="Wu L."/>
            <person name="Ma J."/>
        </authorList>
    </citation>
    <scope>NUCLEOTIDE SEQUENCE [LARGE SCALE GENOMIC DNA]</scope>
    <source>
        <strain evidence="3">CGMCC 1.15399</strain>
    </source>
</reference>
<name>A0ABW4G3B2_9ACTN</name>
<evidence type="ECO:0000313" key="3">
    <source>
        <dbReference type="Proteomes" id="UP001597097"/>
    </source>
</evidence>
<organism evidence="2 3">
    <name type="scientific">Nonomuraea guangzhouensis</name>
    <dbReference type="NCBI Taxonomy" id="1291555"/>
    <lineage>
        <taxon>Bacteria</taxon>
        <taxon>Bacillati</taxon>
        <taxon>Actinomycetota</taxon>
        <taxon>Actinomycetes</taxon>
        <taxon>Streptosporangiales</taxon>
        <taxon>Streptosporangiaceae</taxon>
        <taxon>Nonomuraea</taxon>
    </lineage>
</organism>
<dbReference type="InterPro" id="IPR005561">
    <property type="entry name" value="ANTAR"/>
</dbReference>
<dbReference type="InterPro" id="IPR003018">
    <property type="entry name" value="GAF"/>
</dbReference>
<keyword evidence="3" id="KW-1185">Reference proteome</keyword>
<evidence type="ECO:0000259" key="1">
    <source>
        <dbReference type="SMART" id="SM01012"/>
    </source>
</evidence>
<dbReference type="EMBL" id="JBHUCM010000008">
    <property type="protein sequence ID" value="MFD1537173.1"/>
    <property type="molecule type" value="Genomic_DNA"/>
</dbReference>
<dbReference type="Pfam" id="PF13185">
    <property type="entry name" value="GAF_2"/>
    <property type="match status" value="1"/>
</dbReference>
<dbReference type="SMART" id="SM01012">
    <property type="entry name" value="ANTAR"/>
    <property type="match status" value="1"/>
</dbReference>
<proteinExistence type="predicted"/>
<sequence>MAGDDEARIWALIAASARRRGSPMSVQDVCAAGVEAVAVSGAGVSLVSHERLEPAHLAGRLGRELLEAELTTGDGPCVEAVWGSGPVLVPDMADCEGRWPAFSEVARVGAVFAYPLVMGAVKVGVLVLCRDRPGELTAREQTDALVLAGAALTLLLDGSSRMSGHRVPPAASAALGAEIYQAAGMVSVQLDTSVEEALLRLRAYAFTHDEPLSRVARRVVRRRLRFSPDPSGG</sequence>
<dbReference type="RefSeq" id="WP_219539354.1">
    <property type="nucleotide sequence ID" value="NZ_JAHKRM010000059.1"/>
</dbReference>
<accession>A0ABW4G3B2</accession>
<comment type="caution">
    <text evidence="2">The sequence shown here is derived from an EMBL/GenBank/DDBJ whole genome shotgun (WGS) entry which is preliminary data.</text>
</comment>
<dbReference type="Proteomes" id="UP001597097">
    <property type="component" value="Unassembled WGS sequence"/>
</dbReference>
<protein>
    <submittedName>
        <fullName evidence="2">GAF domain-containing protein</fullName>
    </submittedName>
</protein>
<feature type="domain" description="ANTAR" evidence="1">
    <location>
        <begin position="167"/>
        <end position="220"/>
    </location>
</feature>